<feature type="region of interest" description="Disordered" evidence="2">
    <location>
        <begin position="1"/>
        <end position="28"/>
    </location>
</feature>
<feature type="coiled-coil region" evidence="1">
    <location>
        <begin position="473"/>
        <end position="500"/>
    </location>
</feature>
<feature type="compositionally biased region" description="Basic and acidic residues" evidence="2">
    <location>
        <begin position="558"/>
        <end position="573"/>
    </location>
</feature>
<protein>
    <submittedName>
        <fullName evidence="3">Uncharacterized protein</fullName>
    </submittedName>
</protein>
<feature type="compositionally biased region" description="Basic and acidic residues" evidence="2">
    <location>
        <begin position="150"/>
        <end position="162"/>
    </location>
</feature>
<feature type="region of interest" description="Disordered" evidence="2">
    <location>
        <begin position="903"/>
        <end position="935"/>
    </location>
</feature>
<proteinExistence type="predicted"/>
<feature type="region of interest" description="Disordered" evidence="2">
    <location>
        <begin position="150"/>
        <end position="182"/>
    </location>
</feature>
<reference evidence="3" key="1">
    <citation type="submission" date="2020-07" db="EMBL/GenBank/DDBJ databases">
        <authorList>
            <person name="Lin J."/>
        </authorList>
    </citation>
    <scope>NUCLEOTIDE SEQUENCE</scope>
</reference>
<evidence type="ECO:0000256" key="2">
    <source>
        <dbReference type="SAM" id="MobiDB-lite"/>
    </source>
</evidence>
<organism evidence="3">
    <name type="scientific">Ananas comosus var. bracteatus</name>
    <name type="common">red pineapple</name>
    <dbReference type="NCBI Taxonomy" id="296719"/>
    <lineage>
        <taxon>Eukaryota</taxon>
        <taxon>Viridiplantae</taxon>
        <taxon>Streptophyta</taxon>
        <taxon>Embryophyta</taxon>
        <taxon>Tracheophyta</taxon>
        <taxon>Spermatophyta</taxon>
        <taxon>Magnoliopsida</taxon>
        <taxon>Liliopsida</taxon>
        <taxon>Poales</taxon>
        <taxon>Bromeliaceae</taxon>
        <taxon>Bromelioideae</taxon>
        <taxon>Ananas</taxon>
    </lineage>
</organism>
<gene>
    <name evidence="3" type="ORF">CB5_LOCUS24907</name>
</gene>
<dbReference type="AlphaFoldDB" id="A0A6V7QFU6"/>
<sequence length="950" mass="105223">MIKSRHNPSATTQLSSARSTTELTSSSEDFGFPSRHCYIYFIRKIELIGAMGNEMGNSNVTGVEASELDNVEAAKAIMSLDSLKGMSEMFWFNLEVFSFLIILSFLIPPSATEKYEAEDVATNEPLKDAIVSNVAEATNMVNQANLEEKHMESIEDDPKQTEEQDQQESSEESAPEQDAEDLATNESLLDSIISDDTDAANIVNEANLQKESDQAHSFVAEDEPNQQNSSEEKEEEMKSNSALDALSRKEETQPILFVDLENNERAENPRIASAESYNADLKEKTFSDENSPEPPKRLIKLEIEEILVDSNVIDRNEIRIEEVELQEEDKVESKHIVFHPGCTSSAESINTVFLDAVDSDLKALLIEEEIKEIDQSPPKIDLDVNGKNLFPKVESAQTKIDGGMVDNNNTQFSTISPGQEEKLDKANGRSEYSICGQLMQEKDINGIDSCDSATVIESQHVKEEDQQVEEEAYNRSMVDEQKLENKIEELNDEDKHVEDKLSSSISDALAVSSEDGMKGKEDLDAEDAINTTAISNDAADLLEEQNESTRDLISTLLEPERSLDESMTKETKDPNAGGSAAEERSEGPDEVFGGQIKVLDASMSKEENVHDLDLVGTVNSASYQSESDDNDKISIMLQQKYPNHSKEVEEQHTEAESTIETSDKSIYAGGDINNCLNISSEVRAIIDKSNSEADQVLAQENEVSGFENIDANLDFAKQPREYNSISEAAVCIVKAESSTSETIESLFYLEKSSVEIVNSESNSPQKDCEKILLLDPIESANCLIDVSENQEMPASTANIFEVKCEEPDKTLPNHEKTAQDDTFGFLTSIPDTKESTIYDVNTTSILESSKEESDKSPLLSRKNSKERELPSLERNDSRKLKIPLLSLMKEDVFTAESSDEKAGLIPKNNDAEMCLSTPKEIASTSPKRRGKQKPRSSLFGSCMCCTTTAN</sequence>
<feature type="region of interest" description="Disordered" evidence="2">
    <location>
        <begin position="210"/>
        <end position="276"/>
    </location>
</feature>
<dbReference type="EMBL" id="LR862135">
    <property type="protein sequence ID" value="CAD1841696.1"/>
    <property type="molecule type" value="Genomic_DNA"/>
</dbReference>
<accession>A0A6V7QFU6</accession>
<feature type="compositionally biased region" description="Basic and acidic residues" evidence="2">
    <location>
        <begin position="863"/>
        <end position="874"/>
    </location>
</feature>
<evidence type="ECO:0000256" key="1">
    <source>
        <dbReference type="SAM" id="Coils"/>
    </source>
</evidence>
<keyword evidence="1" id="KW-0175">Coiled coil</keyword>
<feature type="region of interest" description="Disordered" evidence="2">
    <location>
        <begin position="847"/>
        <end position="874"/>
    </location>
</feature>
<name>A0A6V7QFU6_ANACO</name>
<evidence type="ECO:0000313" key="3">
    <source>
        <dbReference type="EMBL" id="CAD1841696.1"/>
    </source>
</evidence>
<feature type="compositionally biased region" description="Acidic residues" evidence="2">
    <location>
        <begin position="163"/>
        <end position="182"/>
    </location>
</feature>
<feature type="region of interest" description="Disordered" evidence="2">
    <location>
        <begin position="539"/>
        <end position="591"/>
    </location>
</feature>
<feature type="compositionally biased region" description="Polar residues" evidence="2">
    <location>
        <begin position="7"/>
        <end position="28"/>
    </location>
</feature>